<keyword evidence="1" id="KW-1133">Transmembrane helix</keyword>
<proteinExistence type="predicted"/>
<keyword evidence="3" id="KW-0675">Receptor</keyword>
<reference evidence="3" key="1">
    <citation type="submission" date="2021-04" db="EMBL/GenBank/DDBJ databases">
        <title>The genome sequence of Ideonella sp. 4Y11.</title>
        <authorList>
            <person name="Liu Y."/>
        </authorList>
    </citation>
    <scope>NUCLEOTIDE SEQUENCE</scope>
    <source>
        <strain evidence="3">4Y11</strain>
    </source>
</reference>
<feature type="transmembrane region" description="Helical" evidence="1">
    <location>
        <begin position="50"/>
        <end position="68"/>
    </location>
</feature>
<dbReference type="AlphaFoldDB" id="A0A941BFF7"/>
<dbReference type="SUPFAM" id="SSF52200">
    <property type="entry name" value="Toll/Interleukin receptor TIR domain"/>
    <property type="match status" value="1"/>
</dbReference>
<keyword evidence="4" id="KW-1185">Reference proteome</keyword>
<dbReference type="InterPro" id="IPR035897">
    <property type="entry name" value="Toll_tir_struct_dom_sf"/>
</dbReference>
<dbReference type="Gene3D" id="3.40.50.10140">
    <property type="entry name" value="Toll/interleukin-1 receptor homology (TIR) domain"/>
    <property type="match status" value="1"/>
</dbReference>
<dbReference type="Proteomes" id="UP000678374">
    <property type="component" value="Unassembled WGS sequence"/>
</dbReference>
<evidence type="ECO:0000313" key="3">
    <source>
        <dbReference type="EMBL" id="MBQ0958721.1"/>
    </source>
</evidence>
<dbReference type="InterPro" id="IPR000157">
    <property type="entry name" value="TIR_dom"/>
</dbReference>
<name>A0A941BFF7_9BURK</name>
<organism evidence="3 4">
    <name type="scientific">Ideonella aquatica</name>
    <dbReference type="NCBI Taxonomy" id="2824119"/>
    <lineage>
        <taxon>Bacteria</taxon>
        <taxon>Pseudomonadati</taxon>
        <taxon>Pseudomonadota</taxon>
        <taxon>Betaproteobacteria</taxon>
        <taxon>Burkholderiales</taxon>
        <taxon>Sphaerotilaceae</taxon>
        <taxon>Ideonella</taxon>
    </lineage>
</organism>
<sequence length="329" mass="35364">MPSPPPASVWTRAALRWRHLEPPGWVLLSLAVVALGLWRGGTVPPWPGGSGPLTAVLAVAGALALGRWRAQRRLADGRALLIGAAVLMLVATGVFLALLSRYTFTIPSTGEVAVKGFVCTPEARLIYPLTCPDDDLDALRSAEYEATRIWQAWSVDLVRLGLLLSWFLAWTAACWLATGLARPGFQSLIRHAPATADGQQPYLFVSYAHADLAALLPILDRLHAAGQPLWFDKGLEGASDWDTSLALQVQGCQALLLFLSPASVASPWVQREVRYADDLGKPVFAVRIGDTALTPALALRLGRNQVIEGSPDEIAMQVLQRFSPPSAAG</sequence>
<feature type="transmembrane region" description="Helical" evidence="1">
    <location>
        <begin position="80"/>
        <end position="99"/>
    </location>
</feature>
<dbReference type="EMBL" id="JAGQDE010000004">
    <property type="protein sequence ID" value="MBQ0958721.1"/>
    <property type="molecule type" value="Genomic_DNA"/>
</dbReference>
<protein>
    <submittedName>
        <fullName evidence="3">Toll/interleukin-1 receptor domain-containing protein</fullName>
    </submittedName>
</protein>
<evidence type="ECO:0000313" key="4">
    <source>
        <dbReference type="Proteomes" id="UP000678374"/>
    </source>
</evidence>
<keyword evidence="1" id="KW-0812">Transmembrane</keyword>
<comment type="caution">
    <text evidence="3">The sequence shown here is derived from an EMBL/GenBank/DDBJ whole genome shotgun (WGS) entry which is preliminary data.</text>
</comment>
<feature type="domain" description="TIR" evidence="2">
    <location>
        <begin position="204"/>
        <end position="297"/>
    </location>
</feature>
<keyword evidence="1" id="KW-0472">Membrane</keyword>
<dbReference type="RefSeq" id="WP_210801230.1">
    <property type="nucleotide sequence ID" value="NZ_JAGQDE010000004.1"/>
</dbReference>
<evidence type="ECO:0000256" key="1">
    <source>
        <dbReference type="SAM" id="Phobius"/>
    </source>
</evidence>
<gene>
    <name evidence="3" type="ORF">KAK06_07085</name>
</gene>
<dbReference type="GO" id="GO:0007165">
    <property type="term" value="P:signal transduction"/>
    <property type="evidence" value="ECO:0007669"/>
    <property type="project" value="InterPro"/>
</dbReference>
<evidence type="ECO:0000259" key="2">
    <source>
        <dbReference type="Pfam" id="PF13676"/>
    </source>
</evidence>
<accession>A0A941BFF7</accession>
<dbReference type="Pfam" id="PF13676">
    <property type="entry name" value="TIR_2"/>
    <property type="match status" value="1"/>
</dbReference>